<dbReference type="Ensembl" id="ENSMMOT00000011443.1">
    <property type="protein sequence ID" value="ENSMMOP00000011247.1"/>
    <property type="gene ID" value="ENSMMOG00000008662.1"/>
</dbReference>
<keyword evidence="2" id="KW-1185">Reference proteome</keyword>
<evidence type="ECO:0000313" key="1">
    <source>
        <dbReference type="Ensembl" id="ENSMMOP00000011247.1"/>
    </source>
</evidence>
<organism evidence="1 2">
    <name type="scientific">Mola mola</name>
    <name type="common">Ocean sunfish</name>
    <name type="synonym">Tetraodon mola</name>
    <dbReference type="NCBI Taxonomy" id="94237"/>
    <lineage>
        <taxon>Eukaryota</taxon>
        <taxon>Metazoa</taxon>
        <taxon>Chordata</taxon>
        <taxon>Craniata</taxon>
        <taxon>Vertebrata</taxon>
        <taxon>Euteleostomi</taxon>
        <taxon>Actinopterygii</taxon>
        <taxon>Neopterygii</taxon>
        <taxon>Teleostei</taxon>
        <taxon>Neoteleostei</taxon>
        <taxon>Acanthomorphata</taxon>
        <taxon>Eupercaria</taxon>
        <taxon>Tetraodontiformes</taxon>
        <taxon>Molidae</taxon>
        <taxon>Mola</taxon>
    </lineage>
</organism>
<protein>
    <submittedName>
        <fullName evidence="1">Uncharacterized protein</fullName>
    </submittedName>
</protein>
<evidence type="ECO:0000313" key="2">
    <source>
        <dbReference type="Proteomes" id="UP000261620"/>
    </source>
</evidence>
<name>A0A3Q3WGC2_MOLML</name>
<accession>A0A3Q3WGC2</accession>
<dbReference type="Proteomes" id="UP000261620">
    <property type="component" value="Unplaced"/>
</dbReference>
<proteinExistence type="predicted"/>
<reference evidence="1" key="2">
    <citation type="submission" date="2025-09" db="UniProtKB">
        <authorList>
            <consortium name="Ensembl"/>
        </authorList>
    </citation>
    <scope>IDENTIFICATION</scope>
</reference>
<reference evidence="1" key="1">
    <citation type="submission" date="2025-08" db="UniProtKB">
        <authorList>
            <consortium name="Ensembl"/>
        </authorList>
    </citation>
    <scope>IDENTIFICATION</scope>
</reference>
<sequence length="112" mass="12774">KEEGGSQSGGPQEMEVIIRTWGVSTSVENSSLGFPPMQSWQNRRGHFIIVCPSEMHLRGHFITFCPQERHHGALYCAVSTERSPLRSRSYFSLVRVFPQLVWDSEGRAFHIL</sequence>
<dbReference type="AlphaFoldDB" id="A0A3Q3WGC2"/>